<evidence type="ECO:0000313" key="9">
    <source>
        <dbReference type="EMBL" id="SEK77051.1"/>
    </source>
</evidence>
<feature type="transmembrane region" description="Helical" evidence="7">
    <location>
        <begin position="69"/>
        <end position="90"/>
    </location>
</feature>
<evidence type="ECO:0000256" key="1">
    <source>
        <dbReference type="ARBA" id="ARBA00004141"/>
    </source>
</evidence>
<dbReference type="EMBL" id="FOAB01000002">
    <property type="protein sequence ID" value="SEK77051.1"/>
    <property type="molecule type" value="Genomic_DNA"/>
</dbReference>
<dbReference type="OrthoDB" id="9808602at2"/>
<evidence type="ECO:0000313" key="10">
    <source>
        <dbReference type="Proteomes" id="UP000198521"/>
    </source>
</evidence>
<dbReference type="NCBIfam" id="TIGR03023">
    <property type="entry name" value="WcaJ_sugtrans"/>
    <property type="match status" value="1"/>
</dbReference>
<dbReference type="InterPro" id="IPR003362">
    <property type="entry name" value="Bact_transf"/>
</dbReference>
<evidence type="ECO:0000256" key="5">
    <source>
        <dbReference type="ARBA" id="ARBA00022989"/>
    </source>
</evidence>
<evidence type="ECO:0000256" key="7">
    <source>
        <dbReference type="SAM" id="Phobius"/>
    </source>
</evidence>
<evidence type="ECO:0000256" key="2">
    <source>
        <dbReference type="ARBA" id="ARBA00006464"/>
    </source>
</evidence>
<keyword evidence="5 7" id="KW-1133">Transmembrane helix</keyword>
<feature type="transmembrane region" description="Helical" evidence="7">
    <location>
        <begin position="12"/>
        <end position="31"/>
    </location>
</feature>
<keyword evidence="4 7" id="KW-0812">Transmembrane</keyword>
<dbReference type="GO" id="GO:0016020">
    <property type="term" value="C:membrane"/>
    <property type="evidence" value="ECO:0007669"/>
    <property type="project" value="UniProtKB-SubCell"/>
</dbReference>
<dbReference type="NCBIfam" id="TIGR03025">
    <property type="entry name" value="EPS_sugtrans"/>
    <property type="match status" value="1"/>
</dbReference>
<dbReference type="AlphaFoldDB" id="A0A1H7JQW7"/>
<keyword evidence="6 7" id="KW-0472">Membrane</keyword>
<dbReference type="Gene3D" id="3.40.50.720">
    <property type="entry name" value="NAD(P)-binding Rossmann-like Domain"/>
    <property type="match status" value="1"/>
</dbReference>
<dbReference type="STRING" id="1038014.SAMN04487910_1076"/>
<protein>
    <submittedName>
        <fullName evidence="9">Putative colanic acid biosysnthesis UDP-glucose lipid carrier transferase</fullName>
    </submittedName>
</protein>
<accession>A0A1H7JQW7</accession>
<comment type="subcellular location">
    <subcellularLocation>
        <location evidence="1">Membrane</location>
        <topology evidence="1">Multi-pass membrane protein</topology>
    </subcellularLocation>
</comment>
<sequence length="447" mass="52196">MNKGGYSKYIRPLLYGIDLLMVSFFAYFLLTKSFLDIAFIMLFWIVLSFLISVYAIYRFTKITKIISLFFRQTVLLALLVFTYYYITGIFVPKANIINFFLALLLVITTWRVFLFVFFQKYRIITGSNNVYVVIVGLNQSTKKLASFFDNSPEYGYKFRGFFDNRDSSNISGTIEESYSFILENNIDEVYCSTKELSNEQIKELTEFCERNLKVVKFVADDKELFSKNLELDYYNLTPILSLSKIPLDDPIKDLIKRTFDIVFSISVIVLLLSWLIPIIALLIKIESRGPVFFKQHRYGADFNLFLCYKFRSMTPNKESDKMQASKNDARVTRMGKFIRRTSLDELPQFFNVLYGEMSVVGPRPLLMSHTDDYKDKINKFMIRHNVKPGITGLAQISGYRGNIASDLDMLNRVRYDIFYVENWSLILDINIILQTVMNIFKGEDKAY</sequence>
<feature type="transmembrane region" description="Helical" evidence="7">
    <location>
        <begin position="96"/>
        <end position="118"/>
    </location>
</feature>
<reference evidence="9 10" key="1">
    <citation type="submission" date="2016-10" db="EMBL/GenBank/DDBJ databases">
        <authorList>
            <person name="de Groot N.N."/>
        </authorList>
    </citation>
    <scope>NUCLEOTIDE SEQUENCE [LARGE SCALE GENOMIC DNA]</scope>
    <source>
        <strain evidence="9 10">DSM 25232</strain>
    </source>
</reference>
<evidence type="ECO:0000259" key="8">
    <source>
        <dbReference type="Pfam" id="PF02397"/>
    </source>
</evidence>
<dbReference type="RefSeq" id="WP_091406412.1">
    <property type="nucleotide sequence ID" value="NZ_FOAB01000002.1"/>
</dbReference>
<evidence type="ECO:0000256" key="3">
    <source>
        <dbReference type="ARBA" id="ARBA00022679"/>
    </source>
</evidence>
<dbReference type="Proteomes" id="UP000198521">
    <property type="component" value="Unassembled WGS sequence"/>
</dbReference>
<keyword evidence="3 9" id="KW-0808">Transferase</keyword>
<keyword evidence="10" id="KW-1185">Reference proteome</keyword>
<feature type="transmembrane region" description="Helical" evidence="7">
    <location>
        <begin position="261"/>
        <end position="283"/>
    </location>
</feature>
<dbReference type="InterPro" id="IPR017475">
    <property type="entry name" value="EPS_sugar_tfrase"/>
</dbReference>
<dbReference type="Pfam" id="PF02397">
    <property type="entry name" value="Bac_transf"/>
    <property type="match status" value="1"/>
</dbReference>
<gene>
    <name evidence="9" type="ORF">SAMN04487910_1076</name>
</gene>
<dbReference type="Pfam" id="PF13727">
    <property type="entry name" value="CoA_binding_3"/>
    <property type="match status" value="1"/>
</dbReference>
<dbReference type="GO" id="GO:0016780">
    <property type="term" value="F:phosphotransferase activity, for other substituted phosphate groups"/>
    <property type="evidence" value="ECO:0007669"/>
    <property type="project" value="TreeGrafter"/>
</dbReference>
<name>A0A1H7JQW7_AQUAM</name>
<dbReference type="InterPro" id="IPR017473">
    <property type="entry name" value="Undecaprenyl-P_gluc_Ptfrase"/>
</dbReference>
<feature type="transmembrane region" description="Helical" evidence="7">
    <location>
        <begin position="37"/>
        <end position="57"/>
    </location>
</feature>
<dbReference type="PANTHER" id="PTHR30576:SF0">
    <property type="entry name" value="UNDECAPRENYL-PHOSPHATE N-ACETYLGALACTOSAMINYL 1-PHOSPHATE TRANSFERASE-RELATED"/>
    <property type="match status" value="1"/>
</dbReference>
<feature type="domain" description="Bacterial sugar transferase" evidence="8">
    <location>
        <begin position="256"/>
        <end position="441"/>
    </location>
</feature>
<dbReference type="PANTHER" id="PTHR30576">
    <property type="entry name" value="COLANIC BIOSYNTHESIS UDP-GLUCOSE LIPID CARRIER TRANSFERASE"/>
    <property type="match status" value="1"/>
</dbReference>
<proteinExistence type="inferred from homology"/>
<organism evidence="9 10">
    <name type="scientific">Aquimarina amphilecti</name>
    <dbReference type="NCBI Taxonomy" id="1038014"/>
    <lineage>
        <taxon>Bacteria</taxon>
        <taxon>Pseudomonadati</taxon>
        <taxon>Bacteroidota</taxon>
        <taxon>Flavobacteriia</taxon>
        <taxon>Flavobacteriales</taxon>
        <taxon>Flavobacteriaceae</taxon>
        <taxon>Aquimarina</taxon>
    </lineage>
</organism>
<evidence type="ECO:0000256" key="4">
    <source>
        <dbReference type="ARBA" id="ARBA00022692"/>
    </source>
</evidence>
<evidence type="ECO:0000256" key="6">
    <source>
        <dbReference type="ARBA" id="ARBA00023136"/>
    </source>
</evidence>
<comment type="similarity">
    <text evidence="2">Belongs to the bacterial sugar transferase family.</text>
</comment>